<reference evidence="4" key="1">
    <citation type="journal article" date="2023" name="Commun. Biol.">
        <title>Genome analysis of Parmales, the sister group of diatoms, reveals the evolutionary specialization of diatoms from phago-mixotrophs to photoautotrophs.</title>
        <authorList>
            <person name="Ban H."/>
            <person name="Sato S."/>
            <person name="Yoshikawa S."/>
            <person name="Yamada K."/>
            <person name="Nakamura Y."/>
            <person name="Ichinomiya M."/>
            <person name="Sato N."/>
            <person name="Blanc-Mathieu R."/>
            <person name="Endo H."/>
            <person name="Kuwata A."/>
            <person name="Ogata H."/>
        </authorList>
    </citation>
    <scope>NUCLEOTIDE SEQUENCE [LARGE SCALE GENOMIC DNA]</scope>
    <source>
        <strain evidence="4">NIES 3701</strain>
    </source>
</reference>
<feature type="domain" description="SET" evidence="2">
    <location>
        <begin position="32"/>
        <end position="184"/>
    </location>
</feature>
<evidence type="ECO:0000259" key="2">
    <source>
        <dbReference type="PROSITE" id="PS50280"/>
    </source>
</evidence>
<dbReference type="SUPFAM" id="SSF82199">
    <property type="entry name" value="SET domain"/>
    <property type="match status" value="1"/>
</dbReference>
<dbReference type="Proteomes" id="UP001165085">
    <property type="component" value="Unassembled WGS sequence"/>
</dbReference>
<organism evidence="3 4">
    <name type="scientific">Triparma strigata</name>
    <dbReference type="NCBI Taxonomy" id="1606541"/>
    <lineage>
        <taxon>Eukaryota</taxon>
        <taxon>Sar</taxon>
        <taxon>Stramenopiles</taxon>
        <taxon>Ochrophyta</taxon>
        <taxon>Bolidophyceae</taxon>
        <taxon>Parmales</taxon>
        <taxon>Triparmaceae</taxon>
        <taxon>Triparma</taxon>
    </lineage>
</organism>
<feature type="region of interest" description="Disordered" evidence="1">
    <location>
        <begin position="1"/>
        <end position="48"/>
    </location>
</feature>
<accession>A0A9W7AST1</accession>
<dbReference type="PROSITE" id="PS50280">
    <property type="entry name" value="SET"/>
    <property type="match status" value="1"/>
</dbReference>
<evidence type="ECO:0000313" key="4">
    <source>
        <dbReference type="Proteomes" id="UP001165085"/>
    </source>
</evidence>
<dbReference type="PANTHER" id="PTHR47332">
    <property type="entry name" value="SET DOMAIN-CONTAINING PROTEIN 5"/>
    <property type="match status" value="1"/>
</dbReference>
<gene>
    <name evidence="3" type="ORF">TrST_g13785</name>
</gene>
<evidence type="ECO:0000256" key="1">
    <source>
        <dbReference type="SAM" id="MobiDB-lite"/>
    </source>
</evidence>
<dbReference type="Gene3D" id="2.170.270.10">
    <property type="entry name" value="SET domain"/>
    <property type="match status" value="1"/>
</dbReference>
<dbReference type="InterPro" id="IPR001214">
    <property type="entry name" value="SET_dom"/>
</dbReference>
<dbReference type="EMBL" id="BRXY01000171">
    <property type="protein sequence ID" value="GMH73719.1"/>
    <property type="molecule type" value="Genomic_DNA"/>
</dbReference>
<dbReference type="Pfam" id="PF00856">
    <property type="entry name" value="SET"/>
    <property type="match status" value="1"/>
</dbReference>
<protein>
    <recommendedName>
        <fullName evidence="2">SET domain-containing protein</fullName>
    </recommendedName>
</protein>
<keyword evidence="4" id="KW-1185">Reference proteome</keyword>
<name>A0A9W7AST1_9STRA</name>
<dbReference type="SMART" id="SM00317">
    <property type="entry name" value="SET"/>
    <property type="match status" value="1"/>
</dbReference>
<dbReference type="OrthoDB" id="265717at2759"/>
<dbReference type="PANTHER" id="PTHR47332:SF4">
    <property type="entry name" value="SET DOMAIN-CONTAINING PROTEIN 5"/>
    <property type="match status" value="1"/>
</dbReference>
<comment type="caution">
    <text evidence="3">The sequence shown here is derived from an EMBL/GenBank/DDBJ whole genome shotgun (WGS) entry which is preliminary data.</text>
</comment>
<dbReference type="CDD" id="cd20071">
    <property type="entry name" value="SET_SMYD"/>
    <property type="match status" value="1"/>
</dbReference>
<sequence>MSASDPLSIFGSDSEDEADKAPQHVPPPPPTLPFEMIESSQKDGGKGLRSTTFIKSGSLIFRDIATLRCPNSFPAESESEAQALQNSCVETRFSHLSLSSRTSLMTLASHVSPSSPTIAGIFQTNAVRLQGKDSADGAIFETFCRMNHSCNPNVSHQWKDDLQRLELTALRDIPPSTEMYVSYNNNNSNASSSDVLSTKERRKHLRDNFGFICMCELCVIDDEM</sequence>
<proteinExistence type="predicted"/>
<dbReference type="InterPro" id="IPR046341">
    <property type="entry name" value="SET_dom_sf"/>
</dbReference>
<dbReference type="InterPro" id="IPR053185">
    <property type="entry name" value="SET_domain_protein"/>
</dbReference>
<evidence type="ECO:0000313" key="3">
    <source>
        <dbReference type="EMBL" id="GMH73719.1"/>
    </source>
</evidence>
<dbReference type="AlphaFoldDB" id="A0A9W7AST1"/>